<dbReference type="Proteomes" id="UP000244855">
    <property type="component" value="Unassembled WGS sequence"/>
</dbReference>
<protein>
    <submittedName>
        <fullName evidence="1">Uncharacterized protein</fullName>
    </submittedName>
</protein>
<name>A0A2V1E1I3_9PLEO</name>
<evidence type="ECO:0000313" key="1">
    <source>
        <dbReference type="EMBL" id="PVI03010.1"/>
    </source>
</evidence>
<dbReference type="EMBL" id="KZ805336">
    <property type="protein sequence ID" value="PVI03010.1"/>
    <property type="molecule type" value="Genomic_DNA"/>
</dbReference>
<accession>A0A2V1E1I3</accession>
<dbReference type="OrthoDB" id="5242705at2759"/>
<sequence length="295" mass="32188">MSECPTTLLDVSTDYIDFNLSTSNASDVLQYSNTSRWAFLNLTILSINNFTIKISATIRDNTLDEKLVSAAELKLYDDLLYKLTQNSVNIKGQEALFPSDMIGVSTPCLANGRTYTAENLSWAPDAVTLTHLDFGTRPRPISYGYNGSNAPPAINITAPRECLYAIEHYDWLEAAQGFFKETLRGTCKHREAYPAPSCGDSFWLENLASVPLRMRNEVAGYLDDVAESLTRRFRMGATAEGTGQGNATDVPGVVTDNSLIRCALALANFARGSDDSGDGSFVVGAVAHDVQAGWR</sequence>
<organism evidence="1 2">
    <name type="scientific">Periconia macrospinosa</name>
    <dbReference type="NCBI Taxonomy" id="97972"/>
    <lineage>
        <taxon>Eukaryota</taxon>
        <taxon>Fungi</taxon>
        <taxon>Dikarya</taxon>
        <taxon>Ascomycota</taxon>
        <taxon>Pezizomycotina</taxon>
        <taxon>Dothideomycetes</taxon>
        <taxon>Pleosporomycetidae</taxon>
        <taxon>Pleosporales</taxon>
        <taxon>Massarineae</taxon>
        <taxon>Periconiaceae</taxon>
        <taxon>Periconia</taxon>
    </lineage>
</organism>
<keyword evidence="2" id="KW-1185">Reference proteome</keyword>
<gene>
    <name evidence="1" type="ORF">DM02DRAFT_652988</name>
</gene>
<proteinExistence type="predicted"/>
<reference evidence="1 2" key="1">
    <citation type="journal article" date="2018" name="Sci. Rep.">
        <title>Comparative genomics provides insights into the lifestyle and reveals functional heterogeneity of dark septate endophytic fungi.</title>
        <authorList>
            <person name="Knapp D.G."/>
            <person name="Nemeth J.B."/>
            <person name="Barry K."/>
            <person name="Hainaut M."/>
            <person name="Henrissat B."/>
            <person name="Johnson J."/>
            <person name="Kuo A."/>
            <person name="Lim J.H.P."/>
            <person name="Lipzen A."/>
            <person name="Nolan M."/>
            <person name="Ohm R.A."/>
            <person name="Tamas L."/>
            <person name="Grigoriev I.V."/>
            <person name="Spatafora J.W."/>
            <person name="Nagy L.G."/>
            <person name="Kovacs G.M."/>
        </authorList>
    </citation>
    <scope>NUCLEOTIDE SEQUENCE [LARGE SCALE GENOMIC DNA]</scope>
    <source>
        <strain evidence="1 2">DSE2036</strain>
    </source>
</reference>
<dbReference type="AlphaFoldDB" id="A0A2V1E1I3"/>
<evidence type="ECO:0000313" key="2">
    <source>
        <dbReference type="Proteomes" id="UP000244855"/>
    </source>
</evidence>